<reference evidence="4 5" key="1">
    <citation type="journal article" date="2018" name="Elife">
        <title>Firefly genomes illuminate parallel origins of bioluminescence in beetles.</title>
        <authorList>
            <person name="Fallon T.R."/>
            <person name="Lower S.E."/>
            <person name="Chang C.H."/>
            <person name="Bessho-Uehara M."/>
            <person name="Martin G.J."/>
            <person name="Bewick A.J."/>
            <person name="Behringer M."/>
            <person name="Debat H.J."/>
            <person name="Wong I."/>
            <person name="Day J.C."/>
            <person name="Suvorov A."/>
            <person name="Silva C.J."/>
            <person name="Stanger-Hall K.F."/>
            <person name="Hall D.W."/>
            <person name="Schmitz R.J."/>
            <person name="Nelson D.R."/>
            <person name="Lewis S.M."/>
            <person name="Shigenobu S."/>
            <person name="Bybee S.M."/>
            <person name="Larracuente A.M."/>
            <person name="Oba Y."/>
            <person name="Weng J.K."/>
        </authorList>
    </citation>
    <scope>NUCLEOTIDE SEQUENCE [LARGE SCALE GENOMIC DNA]</scope>
    <source>
        <strain evidence="4">1611_PpyrPB1</strain>
        <tissue evidence="4">Whole body</tissue>
    </source>
</reference>
<dbReference type="GO" id="GO:0046872">
    <property type="term" value="F:metal ion binding"/>
    <property type="evidence" value="ECO:0007669"/>
    <property type="project" value="UniProtKB-KW"/>
</dbReference>
<gene>
    <name evidence="4" type="ORF">PPYR_02139</name>
</gene>
<sequence>ILTSEVGAYSKSNDSTIFKSSLFYKKLTNKTLNIPNSKAISEIRTPSPHVIVGDETFGLCDNIMRPYCGKKLTHTKKIFNFRLSRARRYIECCFGIMINKWRIFHRPLNVNIDFTEDIIQAFCVLHNYVRL</sequence>
<evidence type="ECO:0000313" key="5">
    <source>
        <dbReference type="Proteomes" id="UP000327044"/>
    </source>
</evidence>
<dbReference type="InParanoid" id="A0A5N4B6E8"/>
<feature type="domain" description="DDE Tnp4" evidence="3">
    <location>
        <begin position="4"/>
        <end position="127"/>
    </location>
</feature>
<dbReference type="Proteomes" id="UP000327044">
    <property type="component" value="Unassembled WGS sequence"/>
</dbReference>
<dbReference type="AlphaFoldDB" id="A0A5N4B6E8"/>
<name>A0A5N4B6E8_PHOPY</name>
<dbReference type="Pfam" id="PF13359">
    <property type="entry name" value="DDE_Tnp_4"/>
    <property type="match status" value="1"/>
</dbReference>
<evidence type="ECO:0000256" key="2">
    <source>
        <dbReference type="ARBA" id="ARBA00022723"/>
    </source>
</evidence>
<evidence type="ECO:0000259" key="3">
    <source>
        <dbReference type="Pfam" id="PF13359"/>
    </source>
</evidence>
<keyword evidence="2" id="KW-0479">Metal-binding</keyword>
<feature type="non-terminal residue" evidence="4">
    <location>
        <position position="1"/>
    </location>
</feature>
<dbReference type="EMBL" id="VVIM01000001">
    <property type="protein sequence ID" value="KAB0805169.1"/>
    <property type="molecule type" value="Genomic_DNA"/>
</dbReference>
<accession>A0A5N4B6E8</accession>
<keyword evidence="5" id="KW-1185">Reference proteome</keyword>
<proteinExistence type="predicted"/>
<evidence type="ECO:0000313" key="4">
    <source>
        <dbReference type="EMBL" id="KAB0805169.1"/>
    </source>
</evidence>
<protein>
    <recommendedName>
        <fullName evidence="3">DDE Tnp4 domain-containing protein</fullName>
    </recommendedName>
</protein>
<organism evidence="4 5">
    <name type="scientific">Photinus pyralis</name>
    <name type="common">Common eastern firefly</name>
    <name type="synonym">Lampyris pyralis</name>
    <dbReference type="NCBI Taxonomy" id="7054"/>
    <lineage>
        <taxon>Eukaryota</taxon>
        <taxon>Metazoa</taxon>
        <taxon>Ecdysozoa</taxon>
        <taxon>Arthropoda</taxon>
        <taxon>Hexapoda</taxon>
        <taxon>Insecta</taxon>
        <taxon>Pterygota</taxon>
        <taxon>Neoptera</taxon>
        <taxon>Endopterygota</taxon>
        <taxon>Coleoptera</taxon>
        <taxon>Polyphaga</taxon>
        <taxon>Elateriformia</taxon>
        <taxon>Elateroidea</taxon>
        <taxon>Lampyridae</taxon>
        <taxon>Lampyrinae</taxon>
        <taxon>Photinus</taxon>
    </lineage>
</organism>
<comment type="caution">
    <text evidence="4">The sequence shown here is derived from an EMBL/GenBank/DDBJ whole genome shotgun (WGS) entry which is preliminary data.</text>
</comment>
<evidence type="ECO:0000256" key="1">
    <source>
        <dbReference type="ARBA" id="ARBA00001968"/>
    </source>
</evidence>
<dbReference type="InterPro" id="IPR027806">
    <property type="entry name" value="HARBI1_dom"/>
</dbReference>
<comment type="cofactor">
    <cofactor evidence="1">
        <name>a divalent metal cation</name>
        <dbReference type="ChEBI" id="CHEBI:60240"/>
    </cofactor>
</comment>